<feature type="region of interest" description="Disordered" evidence="1">
    <location>
        <begin position="259"/>
        <end position="290"/>
    </location>
</feature>
<dbReference type="RefSeq" id="WP_205292659.1">
    <property type="nucleotide sequence ID" value="NZ_CP074406.1"/>
</dbReference>
<keyword evidence="3" id="KW-0540">Nuclease</keyword>
<dbReference type="InterPro" id="IPR036691">
    <property type="entry name" value="Endo/exonu/phosph_ase_sf"/>
</dbReference>
<dbReference type="AlphaFoldDB" id="A0A938YBK1"/>
<gene>
    <name evidence="3" type="ORF">JK386_15670</name>
</gene>
<dbReference type="GO" id="GO:0004519">
    <property type="term" value="F:endonuclease activity"/>
    <property type="evidence" value="ECO:0007669"/>
    <property type="project" value="UniProtKB-KW"/>
</dbReference>
<accession>A0A938YBK1</accession>
<dbReference type="InterPro" id="IPR005135">
    <property type="entry name" value="Endo/exonuclease/phosphatase"/>
</dbReference>
<dbReference type="PANTHER" id="PTHR14859">
    <property type="entry name" value="CALCOFLUOR WHITE HYPERSENSITIVE PROTEIN PRECURSOR"/>
    <property type="match status" value="1"/>
</dbReference>
<dbReference type="Pfam" id="PF03372">
    <property type="entry name" value="Exo_endo_phos"/>
    <property type="match status" value="1"/>
</dbReference>
<evidence type="ECO:0000313" key="4">
    <source>
        <dbReference type="Proteomes" id="UP000663791"/>
    </source>
</evidence>
<reference evidence="3" key="1">
    <citation type="submission" date="2021-01" db="EMBL/GenBank/DDBJ databases">
        <title>Novel species in genus Nocardioides.</title>
        <authorList>
            <person name="Zhang G."/>
        </authorList>
    </citation>
    <scope>NUCLEOTIDE SEQUENCE</scope>
    <source>
        <strain evidence="3">Zg-536</strain>
    </source>
</reference>
<dbReference type="PANTHER" id="PTHR14859:SF15">
    <property type="entry name" value="ENDONUCLEASE_EXONUCLEASE_PHOSPHATASE DOMAIN-CONTAINING PROTEIN"/>
    <property type="match status" value="1"/>
</dbReference>
<keyword evidence="3" id="KW-0378">Hydrolase</keyword>
<dbReference type="GO" id="GO:0016020">
    <property type="term" value="C:membrane"/>
    <property type="evidence" value="ECO:0007669"/>
    <property type="project" value="GOC"/>
</dbReference>
<dbReference type="InterPro" id="IPR051916">
    <property type="entry name" value="GPI-anchor_lipid_remodeler"/>
</dbReference>
<sequence length="290" mass="31267">MRIVTFNILNGRTPHDDVVDPSVLADAVRSLDPDVLALQEVDRNQRRSGLADLTAVAADAMGASHQQFVAALAGSPGATWSAATGHEQPRDAAYGISLLSRLPVSGWESIRLPTLRSRVPMRFSESVRPVLVRDEPRVAIAARVATPYGELTVANTHLSFISWWNRHQLRHLLRALAPAPRPLVLCGDLNMDLARARRITGMNPLVAEATFPADAPTEQLDHVLAEPALAARGQARRMELSDHRALVVDLDLQPGLGADTARGAALGPGAGLRRLGLSRRRPAPRRTPAG</sequence>
<dbReference type="Gene3D" id="3.60.10.10">
    <property type="entry name" value="Endonuclease/exonuclease/phosphatase"/>
    <property type="match status" value="1"/>
</dbReference>
<evidence type="ECO:0000259" key="2">
    <source>
        <dbReference type="Pfam" id="PF03372"/>
    </source>
</evidence>
<keyword evidence="3" id="KW-0255">Endonuclease</keyword>
<dbReference type="SUPFAM" id="SSF56219">
    <property type="entry name" value="DNase I-like"/>
    <property type="match status" value="1"/>
</dbReference>
<comment type="caution">
    <text evidence="3">The sequence shown here is derived from an EMBL/GenBank/DDBJ whole genome shotgun (WGS) entry which is preliminary data.</text>
</comment>
<name>A0A938YBK1_9ACTN</name>
<dbReference type="Proteomes" id="UP000663791">
    <property type="component" value="Unassembled WGS sequence"/>
</dbReference>
<proteinExistence type="predicted"/>
<feature type="compositionally biased region" description="Low complexity" evidence="1">
    <location>
        <begin position="261"/>
        <end position="275"/>
    </location>
</feature>
<feature type="domain" description="Endonuclease/exonuclease/phosphatase" evidence="2">
    <location>
        <begin position="4"/>
        <end position="243"/>
    </location>
</feature>
<keyword evidence="4" id="KW-1185">Reference proteome</keyword>
<dbReference type="GO" id="GO:0006506">
    <property type="term" value="P:GPI anchor biosynthetic process"/>
    <property type="evidence" value="ECO:0007669"/>
    <property type="project" value="TreeGrafter"/>
</dbReference>
<dbReference type="EMBL" id="JAERTX010000016">
    <property type="protein sequence ID" value="MBM9461340.1"/>
    <property type="molecule type" value="Genomic_DNA"/>
</dbReference>
<protein>
    <submittedName>
        <fullName evidence="3">Endonuclease/exonuclease/phosphatase family protein</fullName>
    </submittedName>
</protein>
<evidence type="ECO:0000313" key="3">
    <source>
        <dbReference type="EMBL" id="MBM9461340.1"/>
    </source>
</evidence>
<organism evidence="3 4">
    <name type="scientific">Nocardioides faecalis</name>
    <dbReference type="NCBI Taxonomy" id="2803858"/>
    <lineage>
        <taxon>Bacteria</taxon>
        <taxon>Bacillati</taxon>
        <taxon>Actinomycetota</taxon>
        <taxon>Actinomycetes</taxon>
        <taxon>Propionibacteriales</taxon>
        <taxon>Nocardioidaceae</taxon>
        <taxon>Nocardioides</taxon>
    </lineage>
</organism>
<evidence type="ECO:0000256" key="1">
    <source>
        <dbReference type="SAM" id="MobiDB-lite"/>
    </source>
</evidence>